<evidence type="ECO:0000313" key="3">
    <source>
        <dbReference type="Proteomes" id="UP000324897"/>
    </source>
</evidence>
<keyword evidence="3" id="KW-1185">Reference proteome</keyword>
<sequence length="460" mass="51208">MPLWGLRGLSGAASGRLRRGLSTASSRPPWAMIYHAIAARSGPTLRASLKLSEPPCASHILVPDHLIDNRPRPDHPDGDVEPQISGGVSAASGDGLLLLDFMHGRAAAPVLGEHGTAQTRRLMGFDLDRDRTRFVCNPLSGQFFRLPDIDGANKTSAYQVFGILTQSRRPNAPPDRYAVACLSEDHDGEERRFAMRRFLSQTGEWVKLVGLPSPLPLARKMCIDHEAVAFAGRLWWVDVSWGAVSVDPFSDRPDLRFVELPKDSVVEPVEGLRMLGRYRRMGVSEGRLRYAEVSQEEPFVLSSFVLDDNGSCWTLGHRLPVTRLWAHGSDLREEDKPRIGVIDPLNASVMHLTLRNHAFSVNMERQKVLGCCIIDESADTSLQYSSGFLTQCVLPPWLGSSHIPETKPMSKAKPCQTYWFVQTGAGRTETKQCIVWFLKIHLSRVYVVDGPLNYWVVGYS</sequence>
<dbReference type="Pfam" id="PF07762">
    <property type="entry name" value="DUF1618"/>
    <property type="match status" value="1"/>
</dbReference>
<accession>A0A5J9U815</accession>
<dbReference type="InterPro" id="IPR011676">
    <property type="entry name" value="DUF1618"/>
</dbReference>
<name>A0A5J9U815_9POAL</name>
<proteinExistence type="predicted"/>
<dbReference type="Proteomes" id="UP000324897">
    <property type="component" value="Chromosome 7"/>
</dbReference>
<evidence type="ECO:0000313" key="2">
    <source>
        <dbReference type="EMBL" id="TVU19765.1"/>
    </source>
</evidence>
<feature type="domain" description="DUF1618" evidence="1">
    <location>
        <begin position="236"/>
        <end position="334"/>
    </location>
</feature>
<organism evidence="2 3">
    <name type="scientific">Eragrostis curvula</name>
    <name type="common">weeping love grass</name>
    <dbReference type="NCBI Taxonomy" id="38414"/>
    <lineage>
        <taxon>Eukaryota</taxon>
        <taxon>Viridiplantae</taxon>
        <taxon>Streptophyta</taxon>
        <taxon>Embryophyta</taxon>
        <taxon>Tracheophyta</taxon>
        <taxon>Spermatophyta</taxon>
        <taxon>Magnoliopsida</taxon>
        <taxon>Liliopsida</taxon>
        <taxon>Poales</taxon>
        <taxon>Poaceae</taxon>
        <taxon>PACMAD clade</taxon>
        <taxon>Chloridoideae</taxon>
        <taxon>Eragrostideae</taxon>
        <taxon>Eragrostidinae</taxon>
        <taxon>Eragrostis</taxon>
    </lineage>
</organism>
<feature type="non-terminal residue" evidence="2">
    <location>
        <position position="1"/>
    </location>
</feature>
<dbReference type="PANTHER" id="PTHR33086">
    <property type="entry name" value="OS05G0468200 PROTEIN-RELATED"/>
    <property type="match status" value="1"/>
</dbReference>
<comment type="caution">
    <text evidence="2">The sequence shown here is derived from an EMBL/GenBank/DDBJ whole genome shotgun (WGS) entry which is preliminary data.</text>
</comment>
<dbReference type="EMBL" id="RWGY01000029">
    <property type="protein sequence ID" value="TVU19765.1"/>
    <property type="molecule type" value="Genomic_DNA"/>
</dbReference>
<dbReference type="AlphaFoldDB" id="A0A5J9U815"/>
<dbReference type="PANTHER" id="PTHR33086:SF98">
    <property type="entry name" value="OS05G0468200 PROTEIN"/>
    <property type="match status" value="1"/>
</dbReference>
<dbReference type="Gramene" id="TVU19765">
    <property type="protein sequence ID" value="TVU19765"/>
    <property type="gene ID" value="EJB05_35936"/>
</dbReference>
<gene>
    <name evidence="2" type="ORF">EJB05_35936</name>
</gene>
<protein>
    <recommendedName>
        <fullName evidence="1">DUF1618 domain-containing protein</fullName>
    </recommendedName>
</protein>
<evidence type="ECO:0000259" key="1">
    <source>
        <dbReference type="Pfam" id="PF07762"/>
    </source>
</evidence>
<reference evidence="2 3" key="1">
    <citation type="journal article" date="2019" name="Sci. Rep.">
        <title>A high-quality genome of Eragrostis curvula grass provides insights into Poaceae evolution and supports new strategies to enhance forage quality.</title>
        <authorList>
            <person name="Carballo J."/>
            <person name="Santos B.A.C.M."/>
            <person name="Zappacosta D."/>
            <person name="Garbus I."/>
            <person name="Selva J.P."/>
            <person name="Gallo C.A."/>
            <person name="Diaz A."/>
            <person name="Albertini E."/>
            <person name="Caccamo M."/>
            <person name="Echenique V."/>
        </authorList>
    </citation>
    <scope>NUCLEOTIDE SEQUENCE [LARGE SCALE GENOMIC DNA]</scope>
    <source>
        <strain evidence="3">cv. Victoria</strain>
        <tissue evidence="2">Leaf</tissue>
    </source>
</reference>